<dbReference type="AlphaFoldDB" id="A0A0B7L8N3"/>
<sequence length="34" mass="3904">MEQTLFELELLPEEDIIVTGLPKYCSFTCLITGR</sequence>
<proteinExistence type="predicted"/>
<dbReference type="Proteomes" id="UP000048507">
    <property type="component" value="Unassembled WGS sequence"/>
</dbReference>
<evidence type="ECO:0000313" key="3">
    <source>
        <dbReference type="EMBL" id="VKB47076.1"/>
    </source>
</evidence>
<protein>
    <submittedName>
        <fullName evidence="1">Uncharacterized protein</fullName>
    </submittedName>
</protein>
<accession>A0A0B7L8N3</accession>
<dbReference type="EMBL" id="CAANCB010000001">
    <property type="protein sequence ID" value="VKB47076.1"/>
    <property type="molecule type" value="Genomic_DNA"/>
</dbReference>
<organism evidence="1 6">
    <name type="scientific">Streptococcus pneumoniae</name>
    <dbReference type="NCBI Taxonomy" id="1313"/>
    <lineage>
        <taxon>Bacteria</taxon>
        <taxon>Bacillati</taxon>
        <taxon>Bacillota</taxon>
        <taxon>Bacilli</taxon>
        <taxon>Lactobacillales</taxon>
        <taxon>Streptococcaceae</taxon>
        <taxon>Streptococcus</taxon>
    </lineage>
</organism>
<evidence type="ECO:0000313" key="5">
    <source>
        <dbReference type="Proteomes" id="UP000043005"/>
    </source>
</evidence>
<evidence type="ECO:0000313" key="8">
    <source>
        <dbReference type="Proteomes" id="UP000358702"/>
    </source>
</evidence>
<evidence type="ECO:0000313" key="2">
    <source>
        <dbReference type="EMBL" id="CJA58717.1"/>
    </source>
</evidence>
<evidence type="ECO:0000313" key="7">
    <source>
        <dbReference type="Proteomes" id="UP000314170"/>
    </source>
</evidence>
<evidence type="ECO:0000313" key="6">
    <source>
        <dbReference type="Proteomes" id="UP000048507"/>
    </source>
</evidence>
<reference evidence="7 8" key="2">
    <citation type="submission" date="2019-04" db="EMBL/GenBank/DDBJ databases">
        <authorList>
            <consortium name="Pathogen Informatics"/>
        </authorList>
    </citation>
    <scope>NUCLEOTIDE SEQUENCE [LARGE SCALE GENOMIC DNA]</scope>
    <source>
        <strain evidence="3 8">GPSC21</strain>
        <strain evidence="4 7">GPSC38</strain>
    </source>
</reference>
<dbReference type="EMBL" id="CABBZR010000002">
    <property type="protein sequence ID" value="VSJ51345.1"/>
    <property type="molecule type" value="Genomic_DNA"/>
</dbReference>
<dbReference type="Proteomes" id="UP000314170">
    <property type="component" value="Unassembled WGS sequence"/>
</dbReference>
<reference evidence="5 6" key="1">
    <citation type="submission" date="2015-03" db="EMBL/GenBank/DDBJ databases">
        <authorList>
            <consortium name="Pathogen Informatics"/>
            <person name="Murphy D."/>
        </authorList>
    </citation>
    <scope>NUCLEOTIDE SEQUENCE [LARGE SCALE GENOMIC DNA]</scope>
    <source>
        <strain evidence="2 5">SMRU1873</strain>
        <strain evidence="1">SMRU51</strain>
        <strain evidence="6">type strain: N</strain>
    </source>
</reference>
<evidence type="ECO:0000313" key="1">
    <source>
        <dbReference type="EMBL" id="CEX66633.1"/>
    </source>
</evidence>
<name>A0A0B7L8N3_STREE</name>
<dbReference type="Proteomes" id="UP000358702">
    <property type="component" value="Unassembled WGS sequence"/>
</dbReference>
<dbReference type="EMBL" id="CFFA01000023">
    <property type="protein sequence ID" value="CEX66633.1"/>
    <property type="molecule type" value="Genomic_DNA"/>
</dbReference>
<gene>
    <name evidence="1" type="ORF">ERS019209_01653</name>
    <name evidence="2" type="ORF">ERS021383_01999</name>
    <name evidence="4" type="ORF">SAMEA104154639_00697</name>
    <name evidence="3" type="ORF">SAMEA3353631_00157</name>
</gene>
<evidence type="ECO:0000313" key="4">
    <source>
        <dbReference type="EMBL" id="VSJ51345.1"/>
    </source>
</evidence>
<dbReference type="EMBL" id="CKTV01000046">
    <property type="protein sequence ID" value="CJA58717.1"/>
    <property type="molecule type" value="Genomic_DNA"/>
</dbReference>
<dbReference type="Proteomes" id="UP000043005">
    <property type="component" value="Unassembled WGS sequence"/>
</dbReference>